<reference evidence="2" key="2">
    <citation type="submission" date="2017-12" db="EMBL/GenBank/DDBJ databases">
        <title>Genome sequence of the Bar-tailed Godwit (Limosa lapponica baueri).</title>
        <authorList>
            <person name="Lima N.C.B."/>
            <person name="Parody-Merino A.M."/>
            <person name="Battley P.F."/>
            <person name="Fidler A.E."/>
            <person name="Prosdocimi F."/>
        </authorList>
    </citation>
    <scope>NUCLEOTIDE SEQUENCE [LARGE SCALE GENOMIC DNA]</scope>
</reference>
<proteinExistence type="predicted"/>
<dbReference type="PANTHER" id="PTHR15545:SF5">
    <property type="entry name" value="E3 UBIQUITIN-PROTEIN LIGASE PDZRN3"/>
    <property type="match status" value="1"/>
</dbReference>
<dbReference type="PANTHER" id="PTHR15545">
    <property type="entry name" value="PDZ DOMAIN CONTAINING RING FINGER PROTEIN 3, 4"/>
    <property type="match status" value="1"/>
</dbReference>
<dbReference type="Gene3D" id="6.20.370.60">
    <property type="match status" value="1"/>
</dbReference>
<accession>A0A2I0TID4</accession>
<dbReference type="OrthoDB" id="6270329at2759"/>
<sequence>MRRGEEFERKVNGKDLSKATHEQAVEAFKTAKEPIVVQVLRRTPRTKAFAPPHESQLVDVGTQTDITFEHIMALSKMGSPTPPVSVLDPYLLPEE</sequence>
<evidence type="ECO:0000313" key="2">
    <source>
        <dbReference type="Proteomes" id="UP000233556"/>
    </source>
</evidence>
<dbReference type="GO" id="GO:0007528">
    <property type="term" value="P:neuromuscular junction development"/>
    <property type="evidence" value="ECO:0007669"/>
    <property type="project" value="TreeGrafter"/>
</dbReference>
<gene>
    <name evidence="1" type="ORF">llap_16109</name>
</gene>
<dbReference type="Proteomes" id="UP000233556">
    <property type="component" value="Unassembled WGS sequence"/>
</dbReference>
<dbReference type="SUPFAM" id="SSF50156">
    <property type="entry name" value="PDZ domain-like"/>
    <property type="match status" value="1"/>
</dbReference>
<name>A0A2I0TID4_LIMLA</name>
<evidence type="ECO:0008006" key="3">
    <source>
        <dbReference type="Google" id="ProtNLM"/>
    </source>
</evidence>
<keyword evidence="2" id="KW-1185">Reference proteome</keyword>
<protein>
    <recommendedName>
        <fullName evidence="3">PDZ domain-containing protein</fullName>
    </recommendedName>
</protein>
<dbReference type="AlphaFoldDB" id="A0A2I0TID4"/>
<dbReference type="GO" id="GO:0061630">
    <property type="term" value="F:ubiquitin protein ligase activity"/>
    <property type="evidence" value="ECO:0007669"/>
    <property type="project" value="TreeGrafter"/>
</dbReference>
<reference evidence="2" key="1">
    <citation type="submission" date="2017-11" db="EMBL/GenBank/DDBJ databases">
        <authorList>
            <person name="Lima N.C."/>
            <person name="Parody-Merino A.M."/>
            <person name="Battley P.F."/>
            <person name="Fidler A.E."/>
            <person name="Prosdocimi F."/>
        </authorList>
    </citation>
    <scope>NUCLEOTIDE SEQUENCE [LARGE SCALE GENOMIC DNA]</scope>
</reference>
<organism evidence="1 2">
    <name type="scientific">Limosa lapponica baueri</name>
    <dbReference type="NCBI Taxonomy" id="1758121"/>
    <lineage>
        <taxon>Eukaryota</taxon>
        <taxon>Metazoa</taxon>
        <taxon>Chordata</taxon>
        <taxon>Craniata</taxon>
        <taxon>Vertebrata</taxon>
        <taxon>Euteleostomi</taxon>
        <taxon>Archelosauria</taxon>
        <taxon>Archosauria</taxon>
        <taxon>Dinosauria</taxon>
        <taxon>Saurischia</taxon>
        <taxon>Theropoda</taxon>
        <taxon>Coelurosauria</taxon>
        <taxon>Aves</taxon>
        <taxon>Neognathae</taxon>
        <taxon>Neoaves</taxon>
        <taxon>Charadriiformes</taxon>
        <taxon>Scolopacidae</taxon>
        <taxon>Limosa</taxon>
    </lineage>
</organism>
<dbReference type="InterPro" id="IPR036034">
    <property type="entry name" value="PDZ_sf"/>
</dbReference>
<evidence type="ECO:0000313" key="1">
    <source>
        <dbReference type="EMBL" id="PKU33587.1"/>
    </source>
</evidence>
<dbReference type="EMBL" id="KZ509941">
    <property type="protein sequence ID" value="PKU33587.1"/>
    <property type="molecule type" value="Genomic_DNA"/>
</dbReference>
<dbReference type="GO" id="GO:0016567">
    <property type="term" value="P:protein ubiquitination"/>
    <property type="evidence" value="ECO:0007669"/>
    <property type="project" value="TreeGrafter"/>
</dbReference>
<dbReference type="InterPro" id="IPR051971">
    <property type="entry name" value="E3_ubiquitin-PDZ_ligase"/>
</dbReference>